<feature type="region of interest" description="Disordered" evidence="1">
    <location>
        <begin position="103"/>
        <end position="177"/>
    </location>
</feature>
<keyword evidence="3" id="KW-1185">Reference proteome</keyword>
<accession>A0ABR1YR84</accession>
<feature type="region of interest" description="Disordered" evidence="1">
    <location>
        <begin position="518"/>
        <end position="541"/>
    </location>
</feature>
<sequence>MPRKCGHLLELSMAVLKLRTPARRQGQSRSYPWRVVQRIALRAAQRIIQRLSIWCINHCTANHAARSATSSAASIVCALAETADVTNKPNPVKCTQNCVAGRPQTRLSPAKSPTTFSSHFPRPVSSDLNPHPGSLHPSLTNSSRPKPIPSDEPFRRSTLASHRGPPQPRPEQTSHEARGQVEHFTLWAWPTPRFPCYCTVRAEVSSASLLNCSENVAVYNFLGEPRLNYALVETESEKEAGSVASWVDRERLFRWPISARVVRRMIATHLGSYHPQHDCQQEAHREHLFGWPISARVVCSMIASKGPIIQNRAREEASQCYHTGRRICHASIPLGTRQSDVRNMIVGMANVDLWHHWSIEFNEKSSSQECPSIANTSMSSSNKSALANLLRIQKGSEFGGGRGAKTSGPSHVHVYSCVAASINACAATNPPLTYFLDARHNSSRSTPRLKDVNGAVLLILPAYCVGPKAASPSSSNRTRLPQWRTSRKCRPSRWFARKPVAQGTVKPTAPGYAVKPVVKPEGKENTTSFLQKVDNHHTGLE</sequence>
<comment type="caution">
    <text evidence="2">The sequence shown here is derived from an EMBL/GenBank/DDBJ whole genome shotgun (WGS) entry which is preliminary data.</text>
</comment>
<evidence type="ECO:0000313" key="2">
    <source>
        <dbReference type="EMBL" id="KAK8235970.1"/>
    </source>
</evidence>
<dbReference type="Proteomes" id="UP001492380">
    <property type="component" value="Unassembled WGS sequence"/>
</dbReference>
<protein>
    <submittedName>
        <fullName evidence="2">Uncharacterized protein</fullName>
    </submittedName>
</protein>
<gene>
    <name evidence="2" type="ORF">HDK90DRAFT_525410</name>
</gene>
<evidence type="ECO:0000313" key="3">
    <source>
        <dbReference type="Proteomes" id="UP001492380"/>
    </source>
</evidence>
<dbReference type="EMBL" id="JBBWRZ010000005">
    <property type="protein sequence ID" value="KAK8235970.1"/>
    <property type="molecule type" value="Genomic_DNA"/>
</dbReference>
<proteinExistence type="predicted"/>
<reference evidence="2 3" key="1">
    <citation type="submission" date="2024-04" db="EMBL/GenBank/DDBJ databases">
        <title>Phyllosticta paracitricarpa is synonymous to the EU quarantine fungus P. citricarpa based on phylogenomic analyses.</title>
        <authorList>
            <consortium name="Lawrence Berkeley National Laboratory"/>
            <person name="Van Ingen-Buijs V.A."/>
            <person name="Van Westerhoven A.C."/>
            <person name="Haridas S."/>
            <person name="Skiadas P."/>
            <person name="Martin F."/>
            <person name="Groenewald J.Z."/>
            <person name="Crous P.W."/>
            <person name="Seidl M.F."/>
        </authorList>
    </citation>
    <scope>NUCLEOTIDE SEQUENCE [LARGE SCALE GENOMIC DNA]</scope>
    <source>
        <strain evidence="2 3">CBS 123374</strain>
    </source>
</reference>
<organism evidence="2 3">
    <name type="scientific">Phyllosticta capitalensis</name>
    <dbReference type="NCBI Taxonomy" id="121624"/>
    <lineage>
        <taxon>Eukaryota</taxon>
        <taxon>Fungi</taxon>
        <taxon>Dikarya</taxon>
        <taxon>Ascomycota</taxon>
        <taxon>Pezizomycotina</taxon>
        <taxon>Dothideomycetes</taxon>
        <taxon>Dothideomycetes incertae sedis</taxon>
        <taxon>Botryosphaeriales</taxon>
        <taxon>Phyllostictaceae</taxon>
        <taxon>Phyllosticta</taxon>
    </lineage>
</organism>
<name>A0ABR1YR84_9PEZI</name>
<evidence type="ECO:0000256" key="1">
    <source>
        <dbReference type="SAM" id="MobiDB-lite"/>
    </source>
</evidence>
<feature type="compositionally biased region" description="Polar residues" evidence="1">
    <location>
        <begin position="105"/>
        <end position="118"/>
    </location>
</feature>